<dbReference type="GO" id="GO:0003676">
    <property type="term" value="F:nucleic acid binding"/>
    <property type="evidence" value="ECO:0007669"/>
    <property type="project" value="InterPro"/>
</dbReference>
<dbReference type="AlphaFoldDB" id="A0A8X6WJL5"/>
<evidence type="ECO:0000256" key="1">
    <source>
        <dbReference type="SAM" id="MobiDB-lite"/>
    </source>
</evidence>
<dbReference type="Gene3D" id="3.30.420.10">
    <property type="entry name" value="Ribonuclease H-like superfamily/Ribonuclease H"/>
    <property type="match status" value="1"/>
</dbReference>
<feature type="compositionally biased region" description="Pro residues" evidence="1">
    <location>
        <begin position="110"/>
        <end position="119"/>
    </location>
</feature>
<gene>
    <name evidence="2" type="primary">NCL1_38569</name>
    <name evidence="2" type="ORF">TNCV_2751101</name>
</gene>
<evidence type="ECO:0000313" key="2">
    <source>
        <dbReference type="EMBL" id="GFY35712.1"/>
    </source>
</evidence>
<reference evidence="2" key="1">
    <citation type="submission" date="2020-08" db="EMBL/GenBank/DDBJ databases">
        <title>Multicomponent nature underlies the extraordinary mechanical properties of spider dragline silk.</title>
        <authorList>
            <person name="Kono N."/>
            <person name="Nakamura H."/>
            <person name="Mori M."/>
            <person name="Yoshida Y."/>
            <person name="Ohtoshi R."/>
            <person name="Malay A.D."/>
            <person name="Moran D.A.P."/>
            <person name="Tomita M."/>
            <person name="Numata K."/>
            <person name="Arakawa K."/>
        </authorList>
    </citation>
    <scope>NUCLEOTIDE SEQUENCE</scope>
</reference>
<dbReference type="InterPro" id="IPR036397">
    <property type="entry name" value="RNaseH_sf"/>
</dbReference>
<comment type="caution">
    <text evidence="2">The sequence shown here is derived from an EMBL/GenBank/DDBJ whole genome shotgun (WGS) entry which is preliminary data.</text>
</comment>
<organism evidence="2 3">
    <name type="scientific">Trichonephila clavipes</name>
    <name type="common">Golden silk orbweaver</name>
    <name type="synonym">Nephila clavipes</name>
    <dbReference type="NCBI Taxonomy" id="2585209"/>
    <lineage>
        <taxon>Eukaryota</taxon>
        <taxon>Metazoa</taxon>
        <taxon>Ecdysozoa</taxon>
        <taxon>Arthropoda</taxon>
        <taxon>Chelicerata</taxon>
        <taxon>Arachnida</taxon>
        <taxon>Araneae</taxon>
        <taxon>Araneomorphae</taxon>
        <taxon>Entelegynae</taxon>
        <taxon>Araneoidea</taxon>
        <taxon>Nephilidae</taxon>
        <taxon>Trichonephila</taxon>
    </lineage>
</organism>
<proteinExistence type="predicted"/>
<accession>A0A8X6WJL5</accession>
<name>A0A8X6WJL5_TRICX</name>
<dbReference type="Proteomes" id="UP000887159">
    <property type="component" value="Unassembled WGS sequence"/>
</dbReference>
<protein>
    <recommendedName>
        <fullName evidence="4">Transposase</fullName>
    </recommendedName>
</protein>
<sequence>MCDICWTRCLWRLSVRMIAEQLGKDKVVVQKIINEDLGMRKICAKRFKGRLEIYANWNLHHDNAPPHTCFVVTEHLTKNGIVTIPRPPLQPRLCPSRLFPLPQRENRPQRAPPRDPVIY</sequence>
<evidence type="ECO:0000313" key="3">
    <source>
        <dbReference type="Proteomes" id="UP000887159"/>
    </source>
</evidence>
<feature type="region of interest" description="Disordered" evidence="1">
    <location>
        <begin position="97"/>
        <end position="119"/>
    </location>
</feature>
<evidence type="ECO:0008006" key="4">
    <source>
        <dbReference type="Google" id="ProtNLM"/>
    </source>
</evidence>
<dbReference type="EMBL" id="BMAU01021434">
    <property type="protein sequence ID" value="GFY35712.1"/>
    <property type="molecule type" value="Genomic_DNA"/>
</dbReference>
<keyword evidence="3" id="KW-1185">Reference proteome</keyword>